<dbReference type="AlphaFoldDB" id="A0A6A4VBK5"/>
<sequence>MAGVRTVGASGLLLARHIVSAIRWCSPLGILSKHPQQNHVALSKCLQQLTLTSSRHITFGRGQQQRSSVATVDGPTAGELRALLQFGTDRELRQFWRRTGARLDVARAANALHVLRALQAEGVAPPAIKRHPALLNIKKARLSEQLSSLRRLPAPVGEVFPLLLLRADQLRAAVRAAGRDGQLAFPGHRSRLHYLADQLQTGLETLCAAVRRNPSILTFPGSRITEITRLMIDGGIPRDAILDDPYIYNHNVSVMRERLEWVHRVQLRPLRPWMLRCAEHTLQEHVERFQLRLAILSEHGDEVTYLSERLGLGRARVSAFRQRHPPALRVSVIKMKEVLDVLLAYGISGEQVADQPRILCYSARRIRERCERLRAAGLRPASLLVLCKTPKDFDRYMAAATGAEGLATVPDTASAAGERTAGDASPRTPA</sequence>
<reference evidence="5 6" key="1">
    <citation type="submission" date="2019-07" db="EMBL/GenBank/DDBJ databases">
        <title>Draft genome assembly of a fouling barnacle, Amphibalanus amphitrite (Darwin, 1854): The first reference genome for Thecostraca.</title>
        <authorList>
            <person name="Kim W."/>
        </authorList>
    </citation>
    <scope>NUCLEOTIDE SEQUENCE [LARGE SCALE GENOMIC DNA]</scope>
    <source>
        <strain evidence="5">SNU_AA5</strain>
        <tissue evidence="5">Soma without cirri and trophi</tissue>
    </source>
</reference>
<evidence type="ECO:0000313" key="6">
    <source>
        <dbReference type="Proteomes" id="UP000440578"/>
    </source>
</evidence>
<gene>
    <name evidence="5" type="primary">mTTF</name>
    <name evidence="5" type="ORF">FJT64_012783</name>
</gene>
<comment type="caution">
    <text evidence="5">The sequence shown here is derived from an EMBL/GenBank/DDBJ whole genome shotgun (WGS) entry which is preliminary data.</text>
</comment>
<evidence type="ECO:0000256" key="3">
    <source>
        <dbReference type="SAM" id="MobiDB-lite"/>
    </source>
</evidence>
<keyword evidence="6" id="KW-1185">Reference proteome</keyword>
<comment type="similarity">
    <text evidence="1">Belongs to the mTERF family.</text>
</comment>
<feature type="region of interest" description="Disordered" evidence="3">
    <location>
        <begin position="410"/>
        <end position="430"/>
    </location>
</feature>
<organism evidence="5 6">
    <name type="scientific">Amphibalanus amphitrite</name>
    <name type="common">Striped barnacle</name>
    <name type="synonym">Balanus amphitrite</name>
    <dbReference type="NCBI Taxonomy" id="1232801"/>
    <lineage>
        <taxon>Eukaryota</taxon>
        <taxon>Metazoa</taxon>
        <taxon>Ecdysozoa</taxon>
        <taxon>Arthropoda</taxon>
        <taxon>Crustacea</taxon>
        <taxon>Multicrustacea</taxon>
        <taxon>Cirripedia</taxon>
        <taxon>Thoracica</taxon>
        <taxon>Thoracicalcarea</taxon>
        <taxon>Balanomorpha</taxon>
        <taxon>Balanoidea</taxon>
        <taxon>Balanidae</taxon>
        <taxon>Amphibalaninae</taxon>
        <taxon>Amphibalanus</taxon>
    </lineage>
</organism>
<evidence type="ECO:0000256" key="4">
    <source>
        <dbReference type="SAM" id="SignalP"/>
    </source>
</evidence>
<proteinExistence type="inferred from homology"/>
<dbReference type="EMBL" id="VIIS01002074">
    <property type="protein sequence ID" value="KAF0288894.1"/>
    <property type="molecule type" value="Genomic_DNA"/>
</dbReference>
<dbReference type="Gene3D" id="1.25.70.10">
    <property type="entry name" value="Transcription termination factor 3, mitochondrial"/>
    <property type="match status" value="1"/>
</dbReference>
<protein>
    <submittedName>
        <fullName evidence="5">Transcription termination factor, mitochondrial</fullName>
    </submittedName>
</protein>
<dbReference type="InterPro" id="IPR003690">
    <property type="entry name" value="MTERF"/>
</dbReference>
<dbReference type="GO" id="GO:0005759">
    <property type="term" value="C:mitochondrial matrix"/>
    <property type="evidence" value="ECO:0007669"/>
    <property type="project" value="TreeGrafter"/>
</dbReference>
<dbReference type="PANTHER" id="PTHR15437:SF6">
    <property type="entry name" value="TRANSCRIPTION TERMINATION FACTOR, MITOCHONDRIAL"/>
    <property type="match status" value="1"/>
</dbReference>
<dbReference type="InterPro" id="IPR038538">
    <property type="entry name" value="MTERF_sf"/>
</dbReference>
<accession>A0A6A4VBK5</accession>
<dbReference type="OrthoDB" id="75923at2759"/>
<evidence type="ECO:0000256" key="1">
    <source>
        <dbReference type="ARBA" id="ARBA00007692"/>
    </source>
</evidence>
<keyword evidence="4" id="KW-0732">Signal</keyword>
<dbReference type="SMART" id="SM00733">
    <property type="entry name" value="Mterf"/>
    <property type="match status" value="5"/>
</dbReference>
<dbReference type="Proteomes" id="UP000440578">
    <property type="component" value="Unassembled WGS sequence"/>
</dbReference>
<keyword evidence="2" id="KW-0809">Transit peptide</keyword>
<evidence type="ECO:0000256" key="2">
    <source>
        <dbReference type="ARBA" id="ARBA00022946"/>
    </source>
</evidence>
<name>A0A6A4VBK5_AMPAM</name>
<dbReference type="GO" id="GO:0003676">
    <property type="term" value="F:nucleic acid binding"/>
    <property type="evidence" value="ECO:0007669"/>
    <property type="project" value="InterPro"/>
</dbReference>
<evidence type="ECO:0000313" key="5">
    <source>
        <dbReference type="EMBL" id="KAF0288894.1"/>
    </source>
</evidence>
<feature type="signal peptide" evidence="4">
    <location>
        <begin position="1"/>
        <end position="21"/>
    </location>
</feature>
<dbReference type="GO" id="GO:0006393">
    <property type="term" value="P:termination of mitochondrial transcription"/>
    <property type="evidence" value="ECO:0007669"/>
    <property type="project" value="TreeGrafter"/>
</dbReference>
<dbReference type="PANTHER" id="PTHR15437">
    <property type="entry name" value="TRANSCRIPTION TERMINATION FACTOR, MITOCHONDRIAL"/>
    <property type="match status" value="1"/>
</dbReference>
<feature type="chain" id="PRO_5025494804" evidence="4">
    <location>
        <begin position="22"/>
        <end position="430"/>
    </location>
</feature>